<comment type="caution">
    <text evidence="1">The sequence shown here is derived from an EMBL/GenBank/DDBJ whole genome shotgun (WGS) entry which is preliminary data.</text>
</comment>
<accession>A0ABR3EWN5</accession>
<organism evidence="1 2">
    <name type="scientific">Marasmius crinis-equi</name>
    <dbReference type="NCBI Taxonomy" id="585013"/>
    <lineage>
        <taxon>Eukaryota</taxon>
        <taxon>Fungi</taxon>
        <taxon>Dikarya</taxon>
        <taxon>Basidiomycota</taxon>
        <taxon>Agaricomycotina</taxon>
        <taxon>Agaricomycetes</taxon>
        <taxon>Agaricomycetidae</taxon>
        <taxon>Agaricales</taxon>
        <taxon>Marasmiineae</taxon>
        <taxon>Marasmiaceae</taxon>
        <taxon>Marasmius</taxon>
    </lineage>
</organism>
<proteinExistence type="predicted"/>
<dbReference type="Proteomes" id="UP001465976">
    <property type="component" value="Unassembled WGS sequence"/>
</dbReference>
<name>A0ABR3EWN5_9AGAR</name>
<reference evidence="1 2" key="1">
    <citation type="submission" date="2024-02" db="EMBL/GenBank/DDBJ databases">
        <title>A draft genome for the cacao thread blight pathogen Marasmius crinis-equi.</title>
        <authorList>
            <person name="Cohen S.P."/>
            <person name="Baruah I.K."/>
            <person name="Amoako-Attah I."/>
            <person name="Bukari Y."/>
            <person name="Meinhardt L.W."/>
            <person name="Bailey B.A."/>
        </authorList>
    </citation>
    <scope>NUCLEOTIDE SEQUENCE [LARGE SCALE GENOMIC DNA]</scope>
    <source>
        <strain evidence="1 2">GH-76</strain>
    </source>
</reference>
<feature type="non-terminal residue" evidence="1">
    <location>
        <position position="1"/>
    </location>
</feature>
<evidence type="ECO:0000313" key="2">
    <source>
        <dbReference type="Proteomes" id="UP001465976"/>
    </source>
</evidence>
<evidence type="ECO:0000313" key="1">
    <source>
        <dbReference type="EMBL" id="KAL0567294.1"/>
    </source>
</evidence>
<gene>
    <name evidence="1" type="ORF">V5O48_014701</name>
</gene>
<dbReference type="EMBL" id="JBAHYK010001624">
    <property type="protein sequence ID" value="KAL0567294.1"/>
    <property type="molecule type" value="Genomic_DNA"/>
</dbReference>
<sequence>VTVNQQFQGLAPTLIIVRVAYGKSVNSVSGVIASSMNFAARTRQDSNAGNASRLGDEDFDCVMSRRNGGLDGDEGHRGDEKEV</sequence>
<protein>
    <submittedName>
        <fullName evidence="1">Uncharacterized protein</fullName>
    </submittedName>
</protein>
<keyword evidence="2" id="KW-1185">Reference proteome</keyword>